<dbReference type="Gene3D" id="3.40.50.2300">
    <property type="match status" value="2"/>
</dbReference>
<proteinExistence type="predicted"/>
<evidence type="ECO:0000256" key="12">
    <source>
        <dbReference type="SAM" id="SignalP"/>
    </source>
</evidence>
<dbReference type="FunFam" id="3.40.50.2300:FF:000024">
    <property type="entry name" value="Vomeronasal 2, receptor 73"/>
    <property type="match status" value="1"/>
</dbReference>
<feature type="chain" id="PRO_5039931566" evidence="12">
    <location>
        <begin position="23"/>
        <end position="851"/>
    </location>
</feature>
<dbReference type="InterPro" id="IPR000337">
    <property type="entry name" value="GPCR_3"/>
</dbReference>
<keyword evidence="8" id="KW-0675">Receptor</keyword>
<feature type="transmembrane region" description="Helical" evidence="11">
    <location>
        <begin position="618"/>
        <end position="638"/>
    </location>
</feature>
<evidence type="ECO:0000256" key="8">
    <source>
        <dbReference type="ARBA" id="ARBA00023170"/>
    </source>
</evidence>
<evidence type="ECO:0000256" key="4">
    <source>
        <dbReference type="ARBA" id="ARBA00022729"/>
    </source>
</evidence>
<dbReference type="InterPro" id="IPR011500">
    <property type="entry name" value="GPCR_3_9-Cys_dom"/>
</dbReference>
<dbReference type="PROSITE" id="PS50259">
    <property type="entry name" value="G_PROTEIN_RECEP_F3_4"/>
    <property type="match status" value="1"/>
</dbReference>
<reference evidence="15" key="3">
    <citation type="submission" date="2025-08" db="UniProtKB">
        <authorList>
            <consortium name="RefSeq"/>
        </authorList>
    </citation>
    <scope>IDENTIFICATION</scope>
    <source>
        <strain evidence="15">17A/GY</strain>
        <tissue evidence="15">Liver</tissue>
    </source>
</reference>
<dbReference type="Pfam" id="PF07562">
    <property type="entry name" value="NCD3G"/>
    <property type="match status" value="1"/>
</dbReference>
<feature type="transmembrane region" description="Helical" evidence="11">
    <location>
        <begin position="582"/>
        <end position="603"/>
    </location>
</feature>
<evidence type="ECO:0000256" key="2">
    <source>
        <dbReference type="ARBA" id="ARBA00022475"/>
    </source>
</evidence>
<sequence length="851" mass="97767">MVYLKFFFLVLRLSFLFWSLTGTRCFLRRNDIDIWGQDKDTDCLFSIYTNHGHMKNEIFPSNLDKKLTTKNIHLIFSLYFALENINKDTHILPNISLLVKVECNLLDDWRMNSLSTRIGEFLPNYYCINQRRYLIVLTGPIWLSSAMLGPLLYITNRPEIYYGPFHPILSSREQFPNLYQMAPKDTALALAMVSLVVYFRWNWVGAIISDDDLGLQFLFELRRETHKNSVCLAFVHIIVEDKILFQKNANIFYNEIITSSARVVIIYGDKDSHLQLNLRLYRLVNVQRIWVTTSEWDLIKHNERFLLDSFFGTFTFLPHFSELSGFTTFIETIDPSKYTNPFALAKLWWIYFNCSTNSFNLMKIKNSSTDKLYIWLLKHKFEMSVGGTGYVLYNTVHAVAHALHEMLLQEGHTWPNYSGERLEFDSWQVVNFLKTIQFINPIGKQVNMNLKENQDMKYDIHYTMDFLPYHGLKVKIGKFSKHLLHSQQFHVSEEIIKWNIDLRKIPPSICSVPCSPGFRKSPHQGKAVCCFDCTPCPENEISNMTGMDQCVKCLDDQYANPGRNRCLKKVVTFLGYEDLSGMSLACLAVCFSLLTAGILGVFLKHKDTPTVKANNRDLSYVLLISLIFCFLCSLLFIGKPNIITCLMQQTIFAIVFTVAASTVLAKTITVVLAFKVTTPGRRMRRLLVSGAPNFIIPICTMIQLILCGIWLGTSPPFVDVDIHIEKDHILIVCNKGSITAFYCVLGYLGSIALGSFTVAFLARNLPDTFNEAKYLTFSMLVFCSVWITFLPVYHSTKGKAMVGVEVFCILVSSAGLLLCIFAPKCFIILLRPERNSLKNYRNVHYKIENTH</sequence>
<dbReference type="CDD" id="cd06365">
    <property type="entry name" value="PBP1_pheromone_receptor"/>
    <property type="match status" value="1"/>
</dbReference>
<keyword evidence="7 11" id="KW-0472">Membrane</keyword>
<keyword evidence="10" id="KW-0807">Transducer</keyword>
<keyword evidence="3 11" id="KW-0812">Transmembrane</keyword>
<dbReference type="GO" id="GO:0005886">
    <property type="term" value="C:plasma membrane"/>
    <property type="evidence" value="ECO:0007669"/>
    <property type="project" value="UniProtKB-SubCell"/>
</dbReference>
<feature type="transmembrane region" description="Helical" evidence="11">
    <location>
        <begin position="686"/>
        <end position="711"/>
    </location>
</feature>
<keyword evidence="5 11" id="KW-1133">Transmembrane helix</keyword>
<comment type="subcellular location">
    <subcellularLocation>
        <location evidence="1">Cell membrane</location>
        <topology evidence="1">Multi-pass membrane protein</topology>
    </subcellularLocation>
</comment>
<dbReference type="InterPro" id="IPR001828">
    <property type="entry name" value="ANF_lig-bd_rcpt"/>
</dbReference>
<dbReference type="Pfam" id="PF00003">
    <property type="entry name" value="7tm_3"/>
    <property type="match status" value="1"/>
</dbReference>
<feature type="transmembrane region" description="Helical" evidence="11">
    <location>
        <begin position="800"/>
        <end position="830"/>
    </location>
</feature>
<keyword evidence="6" id="KW-0297">G-protein coupled receptor</keyword>
<dbReference type="PANTHER" id="PTHR24061">
    <property type="entry name" value="CALCIUM-SENSING RECEPTOR-RELATED"/>
    <property type="match status" value="1"/>
</dbReference>
<evidence type="ECO:0000256" key="5">
    <source>
        <dbReference type="ARBA" id="ARBA00022989"/>
    </source>
</evidence>
<feature type="domain" description="G-protein coupled receptors family 3 profile" evidence="13">
    <location>
        <begin position="580"/>
        <end position="844"/>
    </location>
</feature>
<keyword evidence="4 12" id="KW-0732">Signal</keyword>
<evidence type="ECO:0000313" key="14">
    <source>
        <dbReference type="Proteomes" id="UP001108280"/>
    </source>
</evidence>
<evidence type="ECO:0000256" key="3">
    <source>
        <dbReference type="ARBA" id="ARBA00022692"/>
    </source>
</evidence>
<dbReference type="AlphaFoldDB" id="A0A9J7FMV4"/>
<dbReference type="SUPFAM" id="SSF53822">
    <property type="entry name" value="Periplasmic binding protein-like I"/>
    <property type="match status" value="1"/>
</dbReference>
<dbReference type="InterPro" id="IPR000068">
    <property type="entry name" value="GPCR_3_Ca_sens_rcpt-rel"/>
</dbReference>
<dbReference type="InterPro" id="IPR017978">
    <property type="entry name" value="GPCR_3_C"/>
</dbReference>
<dbReference type="KEGG" id="cge:100766163"/>
<keyword evidence="14" id="KW-1185">Reference proteome</keyword>
<dbReference type="FunFam" id="2.10.50.30:FF:000009">
    <property type="entry name" value="Vomeronasal 2, receptor 66"/>
    <property type="match status" value="1"/>
</dbReference>
<evidence type="ECO:0000256" key="6">
    <source>
        <dbReference type="ARBA" id="ARBA00023040"/>
    </source>
</evidence>
<gene>
    <name evidence="15" type="primary">LOC100766163</name>
</gene>
<dbReference type="InterPro" id="IPR028082">
    <property type="entry name" value="Peripla_BP_I"/>
</dbReference>
<feature type="signal peptide" evidence="12">
    <location>
        <begin position="1"/>
        <end position="22"/>
    </location>
</feature>
<dbReference type="OrthoDB" id="9595711at2759"/>
<dbReference type="PRINTS" id="PR00248">
    <property type="entry name" value="GPCRMGR"/>
</dbReference>
<evidence type="ECO:0000259" key="13">
    <source>
        <dbReference type="PROSITE" id="PS50259"/>
    </source>
</evidence>
<name>A0A9J7FMV4_CRIGR</name>
<dbReference type="GO" id="GO:0004930">
    <property type="term" value="F:G protein-coupled receptor activity"/>
    <property type="evidence" value="ECO:0007669"/>
    <property type="project" value="UniProtKB-KW"/>
</dbReference>
<organism evidence="14 15">
    <name type="scientific">Cricetulus griseus</name>
    <name type="common">Chinese hamster</name>
    <name type="synonym">Cricetulus barabensis griseus</name>
    <dbReference type="NCBI Taxonomy" id="10029"/>
    <lineage>
        <taxon>Eukaryota</taxon>
        <taxon>Metazoa</taxon>
        <taxon>Chordata</taxon>
        <taxon>Craniata</taxon>
        <taxon>Vertebrata</taxon>
        <taxon>Euteleostomi</taxon>
        <taxon>Mammalia</taxon>
        <taxon>Eutheria</taxon>
        <taxon>Euarchontoglires</taxon>
        <taxon>Glires</taxon>
        <taxon>Rodentia</taxon>
        <taxon>Myomorpha</taxon>
        <taxon>Muroidea</taxon>
        <taxon>Cricetidae</taxon>
        <taxon>Cricetinae</taxon>
        <taxon>Cricetulus</taxon>
    </lineage>
</organism>
<dbReference type="Gene3D" id="2.10.50.30">
    <property type="entry name" value="GPCR, family 3, nine cysteines domain"/>
    <property type="match status" value="1"/>
</dbReference>
<dbReference type="CDD" id="cd15283">
    <property type="entry name" value="7tmC_V2R_pheromone"/>
    <property type="match status" value="1"/>
</dbReference>
<dbReference type="InterPro" id="IPR004073">
    <property type="entry name" value="GPCR_3_vmron_rcpt_2"/>
</dbReference>
<protein>
    <submittedName>
        <fullName evidence="15">Vomeronasal type-2 receptor 116-like</fullName>
    </submittedName>
</protein>
<accession>A0A9J7FMV4</accession>
<feature type="transmembrane region" description="Helical" evidence="11">
    <location>
        <begin position="774"/>
        <end position="794"/>
    </location>
</feature>
<evidence type="ECO:0000313" key="15">
    <source>
        <dbReference type="RefSeq" id="XP_027263736.1"/>
    </source>
</evidence>
<evidence type="ECO:0000256" key="10">
    <source>
        <dbReference type="ARBA" id="ARBA00023224"/>
    </source>
</evidence>
<feature type="transmembrane region" description="Helical" evidence="11">
    <location>
        <begin position="650"/>
        <end position="674"/>
    </location>
</feature>
<dbReference type="InterPro" id="IPR038550">
    <property type="entry name" value="GPCR_3_9-Cys_sf"/>
</dbReference>
<feature type="transmembrane region" description="Helical" evidence="11">
    <location>
        <begin position="739"/>
        <end position="762"/>
    </location>
</feature>
<dbReference type="RefSeq" id="XP_027263736.1">
    <property type="nucleotide sequence ID" value="XM_027407935.1"/>
</dbReference>
<dbReference type="Pfam" id="PF01094">
    <property type="entry name" value="ANF_receptor"/>
    <property type="match status" value="1"/>
</dbReference>
<keyword evidence="9" id="KW-0325">Glycoprotein</keyword>
<dbReference type="GeneID" id="100766163"/>
<dbReference type="Proteomes" id="UP001108280">
    <property type="component" value="Chromosome 3"/>
</dbReference>
<reference evidence="14" key="2">
    <citation type="journal article" date="2020" name="Biotechnol. Bioeng.">
        <title>Chromosome-scale scaffolds for the Chinese hamster reference genome assembly to facilitate the study of the CHO epigenome.</title>
        <authorList>
            <person name="Hilliard W."/>
            <person name="MacDonald M."/>
            <person name="Lee K.H."/>
        </authorList>
    </citation>
    <scope>NUCLEOTIDE SEQUENCE [LARGE SCALE GENOMIC DNA]</scope>
    <source>
        <strain evidence="14">17A/GY</strain>
    </source>
</reference>
<reference evidence="14" key="1">
    <citation type="journal article" date="2018" name="Biotechnol. Bioeng.">
        <title>A reference genome of the Chinese hamster based on a hybrid assembly strategy.</title>
        <authorList>
            <person name="Rupp O."/>
            <person name="MacDonald M.L."/>
            <person name="Li S."/>
            <person name="Dhiman H."/>
            <person name="Polson S."/>
            <person name="Griep S."/>
            <person name="Heffner K."/>
            <person name="Hernandez I."/>
            <person name="Brinkrolf K."/>
            <person name="Jadhav V."/>
            <person name="Samoudi M."/>
            <person name="Hao H."/>
            <person name="Kingham B."/>
            <person name="Goesmann A."/>
            <person name="Betenbaugh M.J."/>
            <person name="Lewis N.E."/>
            <person name="Borth N."/>
            <person name="Lee K.H."/>
        </authorList>
    </citation>
    <scope>NUCLEOTIDE SEQUENCE [LARGE SCALE GENOMIC DNA]</scope>
    <source>
        <strain evidence="14">17A/GY</strain>
    </source>
</reference>
<dbReference type="PRINTS" id="PR01535">
    <property type="entry name" value="VOMERONASL2R"/>
</dbReference>
<evidence type="ECO:0000256" key="7">
    <source>
        <dbReference type="ARBA" id="ARBA00023136"/>
    </source>
</evidence>
<keyword evidence="2" id="KW-1003">Cell membrane</keyword>
<evidence type="ECO:0000256" key="1">
    <source>
        <dbReference type="ARBA" id="ARBA00004651"/>
    </source>
</evidence>
<dbReference type="PANTHER" id="PTHR24061:SF409">
    <property type="entry name" value="VOMERONASAL 2, RECEPTOR 76"/>
    <property type="match status" value="1"/>
</dbReference>
<evidence type="ECO:0000256" key="9">
    <source>
        <dbReference type="ARBA" id="ARBA00023180"/>
    </source>
</evidence>
<evidence type="ECO:0000256" key="11">
    <source>
        <dbReference type="SAM" id="Phobius"/>
    </source>
</evidence>